<protein>
    <submittedName>
        <fullName evidence="2">Uncharacterized protein</fullName>
    </submittedName>
</protein>
<name>A0A8T2RBS6_CERRI</name>
<reference evidence="2" key="1">
    <citation type="submission" date="2021-08" db="EMBL/GenBank/DDBJ databases">
        <title>WGS assembly of Ceratopteris richardii.</title>
        <authorList>
            <person name="Marchant D.B."/>
            <person name="Chen G."/>
            <person name="Jenkins J."/>
            <person name="Shu S."/>
            <person name="Leebens-Mack J."/>
            <person name="Grimwood J."/>
            <person name="Schmutz J."/>
            <person name="Soltis P."/>
            <person name="Soltis D."/>
            <person name="Chen Z.-H."/>
        </authorList>
    </citation>
    <scope>NUCLEOTIDE SEQUENCE</scope>
    <source>
        <strain evidence="2">Whitten #5841</strain>
        <tissue evidence="2">Leaf</tissue>
    </source>
</reference>
<evidence type="ECO:0000313" key="3">
    <source>
        <dbReference type="Proteomes" id="UP000825935"/>
    </source>
</evidence>
<dbReference type="AlphaFoldDB" id="A0A8T2RBS6"/>
<dbReference type="EMBL" id="CM035433">
    <property type="protein sequence ID" value="KAH7292985.1"/>
    <property type="molecule type" value="Genomic_DNA"/>
</dbReference>
<proteinExistence type="predicted"/>
<organism evidence="2 3">
    <name type="scientific">Ceratopteris richardii</name>
    <name type="common">Triangle waterfern</name>
    <dbReference type="NCBI Taxonomy" id="49495"/>
    <lineage>
        <taxon>Eukaryota</taxon>
        <taxon>Viridiplantae</taxon>
        <taxon>Streptophyta</taxon>
        <taxon>Embryophyta</taxon>
        <taxon>Tracheophyta</taxon>
        <taxon>Polypodiopsida</taxon>
        <taxon>Polypodiidae</taxon>
        <taxon>Polypodiales</taxon>
        <taxon>Pteridineae</taxon>
        <taxon>Pteridaceae</taxon>
        <taxon>Parkerioideae</taxon>
        <taxon>Ceratopteris</taxon>
    </lineage>
</organism>
<evidence type="ECO:0000313" key="2">
    <source>
        <dbReference type="EMBL" id="KAH7292985.1"/>
    </source>
</evidence>
<comment type="caution">
    <text evidence="2">The sequence shown here is derived from an EMBL/GenBank/DDBJ whole genome shotgun (WGS) entry which is preliminary data.</text>
</comment>
<accession>A0A8T2RBS6</accession>
<gene>
    <name evidence="2" type="ORF">KP509_28G006500</name>
</gene>
<evidence type="ECO:0000256" key="1">
    <source>
        <dbReference type="SAM" id="MobiDB-lite"/>
    </source>
</evidence>
<keyword evidence="3" id="KW-1185">Reference proteome</keyword>
<dbReference type="Proteomes" id="UP000825935">
    <property type="component" value="Chromosome 28"/>
</dbReference>
<feature type="compositionally biased region" description="Basic and acidic residues" evidence="1">
    <location>
        <begin position="24"/>
        <end position="38"/>
    </location>
</feature>
<sequence length="104" mass="12273">MQGVGIITMYSRRKPSQWTPSRQQDTRRCSGSHVRMEEGMTNKSWQKDGFLLRRWTTVYRGLTLPRNPSQIDEICRILNINLIMTVIFMPPEISYKHRNTKLCS</sequence>
<feature type="region of interest" description="Disordered" evidence="1">
    <location>
        <begin position="13"/>
        <end position="38"/>
    </location>
</feature>